<keyword evidence="1" id="KW-0880">Kelch repeat</keyword>
<dbReference type="SUPFAM" id="SSF117281">
    <property type="entry name" value="Kelch motif"/>
    <property type="match status" value="1"/>
</dbReference>
<reference evidence="3 4" key="1">
    <citation type="submission" date="2018-11" db="EMBL/GenBank/DDBJ databases">
        <authorList>
            <consortium name="Pathogen Informatics"/>
        </authorList>
    </citation>
    <scope>NUCLEOTIDE SEQUENCE [LARGE SCALE GENOMIC DNA]</scope>
</reference>
<name>A0A3P7LQZ3_DIBLA</name>
<organism evidence="3 4">
    <name type="scientific">Dibothriocephalus latus</name>
    <name type="common">Fish tapeworm</name>
    <name type="synonym">Diphyllobothrium latum</name>
    <dbReference type="NCBI Taxonomy" id="60516"/>
    <lineage>
        <taxon>Eukaryota</taxon>
        <taxon>Metazoa</taxon>
        <taxon>Spiralia</taxon>
        <taxon>Lophotrochozoa</taxon>
        <taxon>Platyhelminthes</taxon>
        <taxon>Cestoda</taxon>
        <taxon>Eucestoda</taxon>
        <taxon>Diphyllobothriidea</taxon>
        <taxon>Diphyllobothriidae</taxon>
        <taxon>Dibothriocephalus</taxon>
    </lineage>
</organism>
<keyword evidence="2" id="KW-0677">Repeat</keyword>
<dbReference type="InterPro" id="IPR015915">
    <property type="entry name" value="Kelch-typ_b-propeller"/>
</dbReference>
<proteinExistence type="predicted"/>
<dbReference type="Gene3D" id="2.120.10.80">
    <property type="entry name" value="Kelch-type beta propeller"/>
    <property type="match status" value="1"/>
</dbReference>
<evidence type="ECO:0000256" key="2">
    <source>
        <dbReference type="ARBA" id="ARBA00022737"/>
    </source>
</evidence>
<dbReference type="Proteomes" id="UP000281553">
    <property type="component" value="Unassembled WGS sequence"/>
</dbReference>
<evidence type="ECO:0000313" key="4">
    <source>
        <dbReference type="Proteomes" id="UP000281553"/>
    </source>
</evidence>
<dbReference type="PANTHER" id="PTHR24412">
    <property type="entry name" value="KELCH PROTEIN"/>
    <property type="match status" value="1"/>
</dbReference>
<dbReference type="PANTHER" id="PTHR24412:SF489">
    <property type="entry name" value="RING FINGER DOMAIN AND KELCH REPEAT-CONTAINING PROTEIN DDB_G0271372"/>
    <property type="match status" value="1"/>
</dbReference>
<keyword evidence="4" id="KW-1185">Reference proteome</keyword>
<evidence type="ECO:0000313" key="3">
    <source>
        <dbReference type="EMBL" id="VDN08651.1"/>
    </source>
</evidence>
<sequence>MRAIRAAGAAVALSDGRVFVAGGFNSRELTPNSDQASVEFCNLQSHWEASDAGEFWRPAAPMINARNYFAMVYFKGKVIAAGGGPEGKEVEVFTPPDADHPLGQWALSTPMSTLRSCSALLICNSRLFAFGIFISVRIFMSTLMCFTYDGCQDGMQSTAGEMKLFEGRDLSDQMRCSRKMNALYKKKQIASAPILSTAM</sequence>
<accession>A0A3P7LQZ3</accession>
<dbReference type="OrthoDB" id="10250130at2759"/>
<evidence type="ECO:0000256" key="1">
    <source>
        <dbReference type="ARBA" id="ARBA00022441"/>
    </source>
</evidence>
<dbReference type="EMBL" id="UYRU01045549">
    <property type="protein sequence ID" value="VDN08651.1"/>
    <property type="molecule type" value="Genomic_DNA"/>
</dbReference>
<dbReference type="AlphaFoldDB" id="A0A3P7LQZ3"/>
<gene>
    <name evidence="3" type="ORF">DILT_LOCUS4482</name>
</gene>
<protein>
    <submittedName>
        <fullName evidence="3">Uncharacterized protein</fullName>
    </submittedName>
</protein>